<dbReference type="Gene3D" id="3.30.565.10">
    <property type="entry name" value="Histidine kinase-like ATPase, C-terminal domain"/>
    <property type="match status" value="1"/>
</dbReference>
<feature type="domain" description="Histidine kinase/HSP90-like ATPase" evidence="2">
    <location>
        <begin position="13"/>
        <end position="124"/>
    </location>
</feature>
<dbReference type="Proteomes" id="UP000253318">
    <property type="component" value="Unassembled WGS sequence"/>
</dbReference>
<dbReference type="CDD" id="cd16936">
    <property type="entry name" value="HATPase_RsbW-like"/>
    <property type="match status" value="1"/>
</dbReference>
<reference evidence="3 4" key="1">
    <citation type="submission" date="2018-04" db="EMBL/GenBank/DDBJ databases">
        <title>Novel actinobacteria from marine sediment.</title>
        <authorList>
            <person name="Ng Z.Y."/>
            <person name="Tan G.Y.A."/>
        </authorList>
    </citation>
    <scope>NUCLEOTIDE SEQUENCE [LARGE SCALE GENOMIC DNA]</scope>
    <source>
        <strain evidence="3 4">TPS81</strain>
    </source>
</reference>
<keyword evidence="1" id="KW-0418">Kinase</keyword>
<dbReference type="Pfam" id="PF13581">
    <property type="entry name" value="HATPase_c_2"/>
    <property type="match status" value="1"/>
</dbReference>
<proteinExistence type="predicted"/>
<dbReference type="InterPro" id="IPR003594">
    <property type="entry name" value="HATPase_dom"/>
</dbReference>
<keyword evidence="1" id="KW-0808">Transferase</keyword>
<keyword evidence="3" id="KW-0547">Nucleotide-binding</keyword>
<dbReference type="InterPro" id="IPR050267">
    <property type="entry name" value="Anti-sigma-factor_SerPK"/>
</dbReference>
<dbReference type="PANTHER" id="PTHR35526">
    <property type="entry name" value="ANTI-SIGMA-F FACTOR RSBW-RELATED"/>
    <property type="match status" value="1"/>
</dbReference>
<evidence type="ECO:0000313" key="3">
    <source>
        <dbReference type="EMBL" id="RCV61426.1"/>
    </source>
</evidence>
<dbReference type="RefSeq" id="WP_114399531.1">
    <property type="nucleotide sequence ID" value="NZ_QEIM01000132.1"/>
</dbReference>
<evidence type="ECO:0000313" key="4">
    <source>
        <dbReference type="Proteomes" id="UP000253318"/>
    </source>
</evidence>
<organism evidence="3 4">
    <name type="scientific">Marinitenerispora sediminis</name>
    <dbReference type="NCBI Taxonomy" id="1931232"/>
    <lineage>
        <taxon>Bacteria</taxon>
        <taxon>Bacillati</taxon>
        <taxon>Actinomycetota</taxon>
        <taxon>Actinomycetes</taxon>
        <taxon>Streptosporangiales</taxon>
        <taxon>Nocardiopsidaceae</taxon>
        <taxon>Marinitenerispora</taxon>
    </lineage>
</organism>
<dbReference type="EMBL" id="QEIN01000020">
    <property type="protein sequence ID" value="RCV61426.1"/>
    <property type="molecule type" value="Genomic_DNA"/>
</dbReference>
<dbReference type="GO" id="GO:0004674">
    <property type="term" value="F:protein serine/threonine kinase activity"/>
    <property type="evidence" value="ECO:0007669"/>
    <property type="project" value="UniProtKB-KW"/>
</dbReference>
<dbReference type="SUPFAM" id="SSF55874">
    <property type="entry name" value="ATPase domain of HSP90 chaperone/DNA topoisomerase II/histidine kinase"/>
    <property type="match status" value="1"/>
</dbReference>
<gene>
    <name evidence="3" type="ORF">DEF24_04305</name>
</gene>
<dbReference type="InterPro" id="IPR036890">
    <property type="entry name" value="HATPase_C_sf"/>
</dbReference>
<dbReference type="GO" id="GO:0005524">
    <property type="term" value="F:ATP binding"/>
    <property type="evidence" value="ECO:0007669"/>
    <property type="project" value="UniProtKB-KW"/>
</dbReference>
<dbReference type="AlphaFoldDB" id="A0A368T9S5"/>
<accession>A0A368T9S5</accession>
<dbReference type="PANTHER" id="PTHR35526:SF3">
    <property type="entry name" value="ANTI-SIGMA-F FACTOR RSBW"/>
    <property type="match status" value="1"/>
</dbReference>
<dbReference type="OrthoDB" id="3435913at2"/>
<evidence type="ECO:0000259" key="2">
    <source>
        <dbReference type="Pfam" id="PF13581"/>
    </source>
</evidence>
<comment type="caution">
    <text evidence="3">The sequence shown here is derived from an EMBL/GenBank/DDBJ whole genome shotgun (WGS) entry which is preliminary data.</text>
</comment>
<sequence length="154" mass="17046">MTPFALNTEHVLPGTLTAVCSARALARDVLIDRYTPDLVDTVELCVSESVTNALQHTRSGDPGGTVTLRFYALGARTVLHVDVQDDGPLKPDDRPAVSDAAADLTAEHGRGLYLIHELTRYWMYVPRLDHGCLCLTFDTTGTSRKTEDRHEIRR</sequence>
<protein>
    <submittedName>
        <fullName evidence="3">ATP-binding protein</fullName>
    </submittedName>
</protein>
<keyword evidence="3" id="KW-0067">ATP-binding</keyword>
<keyword evidence="1" id="KW-0723">Serine/threonine-protein kinase</keyword>
<keyword evidence="4" id="KW-1185">Reference proteome</keyword>
<evidence type="ECO:0000256" key="1">
    <source>
        <dbReference type="ARBA" id="ARBA00022527"/>
    </source>
</evidence>
<name>A0A368T9S5_9ACTN</name>